<feature type="transmembrane region" description="Helical" evidence="10">
    <location>
        <begin position="63"/>
        <end position="81"/>
    </location>
</feature>
<reference evidence="12" key="1">
    <citation type="journal article" date="2023" name="Mol. Biol. Evol.">
        <title>Third-Generation Sequencing Reveals the Adaptive Role of the Epigenome in Three Deep-Sea Polychaetes.</title>
        <authorList>
            <person name="Perez M."/>
            <person name="Aroh O."/>
            <person name="Sun Y."/>
            <person name="Lan Y."/>
            <person name="Juniper S.K."/>
            <person name="Young C.R."/>
            <person name="Angers B."/>
            <person name="Qian P.Y."/>
        </authorList>
    </citation>
    <scope>NUCLEOTIDE SEQUENCE</scope>
    <source>
        <strain evidence="12">P08H-3</strain>
    </source>
</reference>
<evidence type="ECO:0000256" key="2">
    <source>
        <dbReference type="ARBA" id="ARBA00022692"/>
    </source>
</evidence>
<evidence type="ECO:0000256" key="5">
    <source>
        <dbReference type="ARBA" id="ARBA00023136"/>
    </source>
</evidence>
<protein>
    <recommendedName>
        <fullName evidence="11">G-protein coupled receptors family 1 profile domain-containing protein</fullName>
    </recommendedName>
</protein>
<feature type="transmembrane region" description="Helical" evidence="10">
    <location>
        <begin position="256"/>
        <end position="276"/>
    </location>
</feature>
<comment type="similarity">
    <text evidence="8">Belongs to the G-protein coupled receptor 1 family.</text>
</comment>
<evidence type="ECO:0000256" key="8">
    <source>
        <dbReference type="RuleBase" id="RU000688"/>
    </source>
</evidence>
<evidence type="ECO:0000256" key="4">
    <source>
        <dbReference type="ARBA" id="ARBA00023040"/>
    </source>
</evidence>
<gene>
    <name evidence="12" type="ORF">LSH36_152g01030</name>
</gene>
<feature type="domain" description="G-protein coupled receptors family 1 profile" evidence="11">
    <location>
        <begin position="43"/>
        <end position="318"/>
    </location>
</feature>
<organism evidence="12 13">
    <name type="scientific">Paralvinella palmiformis</name>
    <dbReference type="NCBI Taxonomy" id="53620"/>
    <lineage>
        <taxon>Eukaryota</taxon>
        <taxon>Metazoa</taxon>
        <taxon>Spiralia</taxon>
        <taxon>Lophotrochozoa</taxon>
        <taxon>Annelida</taxon>
        <taxon>Polychaeta</taxon>
        <taxon>Sedentaria</taxon>
        <taxon>Canalipalpata</taxon>
        <taxon>Terebellida</taxon>
        <taxon>Terebelliformia</taxon>
        <taxon>Alvinellidae</taxon>
        <taxon>Paralvinella</taxon>
    </lineage>
</organism>
<keyword evidence="4 8" id="KW-0297">G-protein coupled receptor</keyword>
<dbReference type="GO" id="GO:0005886">
    <property type="term" value="C:plasma membrane"/>
    <property type="evidence" value="ECO:0007669"/>
    <property type="project" value="TreeGrafter"/>
</dbReference>
<evidence type="ECO:0000256" key="9">
    <source>
        <dbReference type="SAM" id="MobiDB-lite"/>
    </source>
</evidence>
<evidence type="ECO:0000256" key="6">
    <source>
        <dbReference type="ARBA" id="ARBA00023170"/>
    </source>
</evidence>
<keyword evidence="3 10" id="KW-1133">Transmembrane helix</keyword>
<feature type="transmembrane region" description="Helical" evidence="10">
    <location>
        <begin position="145"/>
        <end position="164"/>
    </location>
</feature>
<evidence type="ECO:0000313" key="12">
    <source>
        <dbReference type="EMBL" id="KAK2159472.1"/>
    </source>
</evidence>
<proteinExistence type="inferred from homology"/>
<feature type="region of interest" description="Disordered" evidence="9">
    <location>
        <begin position="230"/>
        <end position="250"/>
    </location>
</feature>
<dbReference type="EMBL" id="JAODUP010000152">
    <property type="protein sequence ID" value="KAK2159472.1"/>
    <property type="molecule type" value="Genomic_DNA"/>
</dbReference>
<dbReference type="GO" id="GO:0004930">
    <property type="term" value="F:G protein-coupled receptor activity"/>
    <property type="evidence" value="ECO:0007669"/>
    <property type="project" value="UniProtKB-KW"/>
</dbReference>
<feature type="transmembrane region" description="Helical" evidence="10">
    <location>
        <begin position="115"/>
        <end position="133"/>
    </location>
</feature>
<comment type="caution">
    <text evidence="12">The sequence shown here is derived from an EMBL/GenBank/DDBJ whole genome shotgun (WGS) entry which is preliminary data.</text>
</comment>
<dbReference type="SUPFAM" id="SSF81321">
    <property type="entry name" value="Family A G protein-coupled receptor-like"/>
    <property type="match status" value="1"/>
</dbReference>
<evidence type="ECO:0000256" key="7">
    <source>
        <dbReference type="ARBA" id="ARBA00023224"/>
    </source>
</evidence>
<dbReference type="PANTHER" id="PTHR24243:SF230">
    <property type="entry name" value="G-PROTEIN COUPLED RECEPTORS FAMILY 1 PROFILE DOMAIN-CONTAINING PROTEIN"/>
    <property type="match status" value="1"/>
</dbReference>
<dbReference type="PRINTS" id="PR00237">
    <property type="entry name" value="GPCRRHODOPSN"/>
</dbReference>
<evidence type="ECO:0000256" key="3">
    <source>
        <dbReference type="ARBA" id="ARBA00022989"/>
    </source>
</evidence>
<sequence length="344" mass="38553">MENATNASTTVTSNIIRGSSPSHYLWEVEYILIPLLLLLGGFGNSLTIIVMRSATFRRLPVSKLLMAMSLSDVVLNLMLPLNKSFVHHMIGIDVRALSSGGCKLFFWINRLAKTTSSWLVVLITVERFIAVWLPMRAKFINTDRNVCVALILLYGMLAVFFGYWCSWADRVIDNICIMNSRPPGFEHLSEIFLLGGLLLYSFIPSIILLIFNGLIIYKLATRRKRIAPESNTTNSTSISAQPRSVRNTHTAPNSKTTVMLISVAMSFVVLVTPNAVANIVSFVRKEAMLETTDPVTASLREAAQILEQLSHSVNFILYVLCNKRFRDGVITMFKINKTHPNNHN</sequence>
<evidence type="ECO:0000256" key="1">
    <source>
        <dbReference type="ARBA" id="ARBA00004141"/>
    </source>
</evidence>
<dbReference type="Pfam" id="PF00001">
    <property type="entry name" value="7tm_1"/>
    <property type="match status" value="1"/>
</dbReference>
<evidence type="ECO:0000259" key="11">
    <source>
        <dbReference type="PROSITE" id="PS50262"/>
    </source>
</evidence>
<feature type="transmembrane region" description="Helical" evidence="10">
    <location>
        <begin position="30"/>
        <end position="51"/>
    </location>
</feature>
<comment type="subcellular location">
    <subcellularLocation>
        <location evidence="1">Membrane</location>
        <topology evidence="1">Multi-pass membrane protein</topology>
    </subcellularLocation>
</comment>
<keyword evidence="5 10" id="KW-0472">Membrane</keyword>
<evidence type="ECO:0000313" key="13">
    <source>
        <dbReference type="Proteomes" id="UP001208570"/>
    </source>
</evidence>
<dbReference type="AlphaFoldDB" id="A0AAD9N703"/>
<accession>A0AAD9N703</accession>
<dbReference type="Gene3D" id="1.20.1070.10">
    <property type="entry name" value="Rhodopsin 7-helix transmembrane proteins"/>
    <property type="match status" value="1"/>
</dbReference>
<keyword evidence="2 8" id="KW-0812">Transmembrane</keyword>
<dbReference type="InterPro" id="IPR000276">
    <property type="entry name" value="GPCR_Rhodpsn"/>
</dbReference>
<name>A0AAD9N703_9ANNE</name>
<keyword evidence="7 8" id="KW-0807">Transducer</keyword>
<keyword evidence="6 8" id="KW-0675">Receptor</keyword>
<dbReference type="PROSITE" id="PS50262">
    <property type="entry name" value="G_PROTEIN_RECEP_F1_2"/>
    <property type="match status" value="1"/>
</dbReference>
<feature type="transmembrane region" description="Helical" evidence="10">
    <location>
        <begin position="191"/>
        <end position="217"/>
    </location>
</feature>
<evidence type="ECO:0000256" key="10">
    <source>
        <dbReference type="SAM" id="Phobius"/>
    </source>
</evidence>
<dbReference type="PANTHER" id="PTHR24243">
    <property type="entry name" value="G-PROTEIN COUPLED RECEPTOR"/>
    <property type="match status" value="1"/>
</dbReference>
<dbReference type="InterPro" id="IPR017452">
    <property type="entry name" value="GPCR_Rhodpsn_7TM"/>
</dbReference>
<dbReference type="PROSITE" id="PS00237">
    <property type="entry name" value="G_PROTEIN_RECEP_F1_1"/>
    <property type="match status" value="1"/>
</dbReference>
<dbReference type="Proteomes" id="UP001208570">
    <property type="component" value="Unassembled WGS sequence"/>
</dbReference>
<keyword evidence="13" id="KW-1185">Reference proteome</keyword>